<name>A0A5Q2MIS8_9ACTN</name>
<evidence type="ECO:0000313" key="2">
    <source>
        <dbReference type="Proteomes" id="UP000392064"/>
    </source>
</evidence>
<accession>A0A5Q2MIS8</accession>
<dbReference type="EMBL" id="CP045737">
    <property type="protein sequence ID" value="QGG43024.1"/>
    <property type="molecule type" value="Genomic_DNA"/>
</dbReference>
<sequence>MQFTTTGSVPRLDLTLMIEVIETLRAEWAALQFAADGNVINPLTSQPVDTLRLAEGRHRASGARYEIVTRIPVMAVDPGKQSALQAELLTATDIDWDEYGRRLTEITVPTGEISESRTTFTLRHDDARTLAVTVADPSELWSVDVDIVHGRLPRVQLAGRLDATKMLMAEGTPTFLARRLGGTGTGTATIDLGTIERAGGGTLAEGSGRLNRFSADGSATVRTTARSWDVEGQAELTGTGLGRLVLRFMRRRIQTAADAAVAQWWDGVPSTVVGAQTAIREAERLIEQEGGLARVVHHTLWEEGYADRMEATYPPESKAAELG</sequence>
<gene>
    <name evidence="1" type="ORF">GEV26_17475</name>
</gene>
<dbReference type="AlphaFoldDB" id="A0A5Q2MIS8"/>
<evidence type="ECO:0000313" key="1">
    <source>
        <dbReference type="EMBL" id="QGG43024.1"/>
    </source>
</evidence>
<dbReference type="KEGG" id="aef:GEV26_17475"/>
<keyword evidence="2" id="KW-1185">Reference proteome</keyword>
<proteinExistence type="predicted"/>
<protein>
    <submittedName>
        <fullName evidence="1">Uncharacterized protein</fullName>
    </submittedName>
</protein>
<dbReference type="Proteomes" id="UP000392064">
    <property type="component" value="Chromosome"/>
</dbReference>
<dbReference type="RefSeq" id="WP_153654828.1">
    <property type="nucleotide sequence ID" value="NZ_CP045737.1"/>
</dbReference>
<reference evidence="1 2" key="1">
    <citation type="submission" date="2019-11" db="EMBL/GenBank/DDBJ databases">
        <authorList>
            <person name="Li J."/>
        </authorList>
    </citation>
    <scope>NUCLEOTIDE SEQUENCE [LARGE SCALE GENOMIC DNA]</scope>
    <source>
        <strain evidence="1 2">MF47</strain>
    </source>
</reference>
<organism evidence="1 2">
    <name type="scientific">Aeromicrobium yanjiei</name>
    <dbReference type="NCBI Taxonomy" id="2662028"/>
    <lineage>
        <taxon>Bacteria</taxon>
        <taxon>Bacillati</taxon>
        <taxon>Actinomycetota</taxon>
        <taxon>Actinomycetes</taxon>
        <taxon>Propionibacteriales</taxon>
        <taxon>Nocardioidaceae</taxon>
        <taxon>Aeromicrobium</taxon>
    </lineage>
</organism>